<dbReference type="EMBL" id="LMWL01000031">
    <property type="protein sequence ID" value="KUM95230.1"/>
    <property type="molecule type" value="Genomic_DNA"/>
</dbReference>
<evidence type="ECO:0000259" key="2">
    <source>
        <dbReference type="Pfam" id="PF00171"/>
    </source>
</evidence>
<accession>A0A101NL14</accession>
<sequence>MCDVGRLREDMYVDSHAMTIDGRADTGSGAAFDVVNPATGEVFAQAPRCDRRQLDEACAAAERAYRRRRADSACRRRAPSGMGDVLERAAAAHWLAW</sequence>
<protein>
    <recommendedName>
        <fullName evidence="2">Aldehyde dehydrogenase domain-containing protein</fullName>
    </recommendedName>
</protein>
<dbReference type="InterPro" id="IPR015590">
    <property type="entry name" value="Aldehyde_DH_dom"/>
</dbReference>
<keyword evidence="4" id="KW-1185">Reference proteome</keyword>
<proteinExistence type="predicted"/>
<dbReference type="GO" id="GO:0016491">
    <property type="term" value="F:oxidoreductase activity"/>
    <property type="evidence" value="ECO:0007669"/>
    <property type="project" value="UniProtKB-KW"/>
</dbReference>
<dbReference type="Gene3D" id="3.40.605.10">
    <property type="entry name" value="Aldehyde Dehydrogenase, Chain A, domain 1"/>
    <property type="match status" value="1"/>
</dbReference>
<name>A0A101NL14_9ACTN</name>
<dbReference type="InterPro" id="IPR016162">
    <property type="entry name" value="Ald_DH_N"/>
</dbReference>
<gene>
    <name evidence="3" type="ORF">AQI88_17720</name>
</gene>
<dbReference type="AlphaFoldDB" id="A0A101NL14"/>
<dbReference type="InterPro" id="IPR016161">
    <property type="entry name" value="Ald_DH/histidinol_DH"/>
</dbReference>
<dbReference type="STRING" id="67285.AQI88_17720"/>
<evidence type="ECO:0000256" key="1">
    <source>
        <dbReference type="ARBA" id="ARBA00023002"/>
    </source>
</evidence>
<dbReference type="SUPFAM" id="SSF53720">
    <property type="entry name" value="ALDH-like"/>
    <property type="match status" value="1"/>
</dbReference>
<evidence type="ECO:0000313" key="3">
    <source>
        <dbReference type="EMBL" id="KUM95230.1"/>
    </source>
</evidence>
<reference evidence="3 4" key="1">
    <citation type="submission" date="2015-10" db="EMBL/GenBank/DDBJ databases">
        <title>Draft genome sequence of Streptomyces cellostaticus DSM 40189, type strain for the species Streptomyces cellostaticus.</title>
        <authorList>
            <person name="Ruckert C."/>
            <person name="Winkler A."/>
            <person name="Kalinowski J."/>
            <person name="Kampfer P."/>
            <person name="Glaeser S."/>
        </authorList>
    </citation>
    <scope>NUCLEOTIDE SEQUENCE [LARGE SCALE GENOMIC DNA]</scope>
    <source>
        <strain evidence="3 4">DSM 40189</strain>
    </source>
</reference>
<evidence type="ECO:0000313" key="4">
    <source>
        <dbReference type="Proteomes" id="UP000054241"/>
    </source>
</evidence>
<feature type="domain" description="Aldehyde dehydrogenase" evidence="2">
    <location>
        <begin position="30"/>
        <end position="77"/>
    </location>
</feature>
<comment type="caution">
    <text evidence="3">The sequence shown here is derived from an EMBL/GenBank/DDBJ whole genome shotgun (WGS) entry which is preliminary data.</text>
</comment>
<keyword evidence="1" id="KW-0560">Oxidoreductase</keyword>
<organism evidence="3 4">
    <name type="scientific">Streptomyces cellostaticus</name>
    <dbReference type="NCBI Taxonomy" id="67285"/>
    <lineage>
        <taxon>Bacteria</taxon>
        <taxon>Bacillati</taxon>
        <taxon>Actinomycetota</taxon>
        <taxon>Actinomycetes</taxon>
        <taxon>Kitasatosporales</taxon>
        <taxon>Streptomycetaceae</taxon>
        <taxon>Streptomyces</taxon>
    </lineage>
</organism>
<dbReference type="Proteomes" id="UP000054241">
    <property type="component" value="Unassembled WGS sequence"/>
</dbReference>
<dbReference type="Pfam" id="PF00171">
    <property type="entry name" value="Aldedh"/>
    <property type="match status" value="1"/>
</dbReference>